<evidence type="ECO:0000256" key="1">
    <source>
        <dbReference type="ARBA" id="ARBA00022823"/>
    </source>
</evidence>
<name>A0ABP8NV86_9BACT</name>
<keyword evidence="1" id="KW-0450">Lipoyl</keyword>
<dbReference type="SUPFAM" id="SSF51230">
    <property type="entry name" value="Single hybrid motif"/>
    <property type="match status" value="1"/>
</dbReference>
<dbReference type="InterPro" id="IPR011053">
    <property type="entry name" value="Single_hybrid_motif"/>
</dbReference>
<dbReference type="Proteomes" id="UP001500840">
    <property type="component" value="Unassembled WGS sequence"/>
</dbReference>
<dbReference type="PANTHER" id="PTHR11715">
    <property type="entry name" value="GLYCINE CLEAVAGE SYSTEM H PROTEIN"/>
    <property type="match status" value="1"/>
</dbReference>
<comment type="caution">
    <text evidence="2">The sequence shown here is derived from an EMBL/GenBank/DDBJ whole genome shotgun (WGS) entry which is preliminary data.</text>
</comment>
<keyword evidence="3" id="KW-1185">Reference proteome</keyword>
<sequence length="154" mass="17149">MSSDSFSFAMGEFTAEFPGDRMYVSNHMWALQTTDDRWRFGLTGYAVRLLQDVYFLEWTLEPATPIASRQLMGAIESKKAESDLYAPIAGVLVAINETCLTDPSVINADTYGEGWLFEIESQDVGSLLSPDGYLTHLADAWEVAQRTIKGQANH</sequence>
<dbReference type="InterPro" id="IPR002930">
    <property type="entry name" value="GCV_H"/>
</dbReference>
<organism evidence="2 3">
    <name type="scientific">Novipirellula rosea</name>
    <dbReference type="NCBI Taxonomy" id="1031540"/>
    <lineage>
        <taxon>Bacteria</taxon>
        <taxon>Pseudomonadati</taxon>
        <taxon>Planctomycetota</taxon>
        <taxon>Planctomycetia</taxon>
        <taxon>Pirellulales</taxon>
        <taxon>Pirellulaceae</taxon>
        <taxon>Novipirellula</taxon>
    </lineage>
</organism>
<dbReference type="InterPro" id="IPR033753">
    <property type="entry name" value="GCV_H/Fam206"/>
</dbReference>
<evidence type="ECO:0000313" key="3">
    <source>
        <dbReference type="Proteomes" id="UP001500840"/>
    </source>
</evidence>
<dbReference type="PANTHER" id="PTHR11715:SF3">
    <property type="entry name" value="GLYCINE CLEAVAGE SYSTEM H PROTEIN-RELATED"/>
    <property type="match status" value="1"/>
</dbReference>
<proteinExistence type="predicted"/>
<dbReference type="Pfam" id="PF01597">
    <property type="entry name" value="GCV_H"/>
    <property type="match status" value="1"/>
</dbReference>
<dbReference type="Gene3D" id="2.40.50.100">
    <property type="match status" value="1"/>
</dbReference>
<evidence type="ECO:0000313" key="2">
    <source>
        <dbReference type="EMBL" id="GAA4471861.1"/>
    </source>
</evidence>
<dbReference type="EMBL" id="BAABGA010000120">
    <property type="protein sequence ID" value="GAA4471861.1"/>
    <property type="molecule type" value="Genomic_DNA"/>
</dbReference>
<reference evidence="3" key="1">
    <citation type="journal article" date="2019" name="Int. J. Syst. Evol. Microbiol.">
        <title>The Global Catalogue of Microorganisms (GCM) 10K type strain sequencing project: providing services to taxonomists for standard genome sequencing and annotation.</title>
        <authorList>
            <consortium name="The Broad Institute Genomics Platform"/>
            <consortium name="The Broad Institute Genome Sequencing Center for Infectious Disease"/>
            <person name="Wu L."/>
            <person name="Ma J."/>
        </authorList>
    </citation>
    <scope>NUCLEOTIDE SEQUENCE [LARGE SCALE GENOMIC DNA]</scope>
    <source>
        <strain evidence="3">JCM 17759</strain>
    </source>
</reference>
<accession>A0ABP8NV86</accession>
<gene>
    <name evidence="2" type="ORF">GCM10023156_67160</name>
</gene>
<protein>
    <submittedName>
        <fullName evidence="2">Glycine cleavage system protein H</fullName>
    </submittedName>
</protein>
<dbReference type="CDD" id="cd06848">
    <property type="entry name" value="GCS_H"/>
    <property type="match status" value="1"/>
</dbReference>